<feature type="domain" description="SnoaL-like" evidence="1">
    <location>
        <begin position="2"/>
        <end position="104"/>
    </location>
</feature>
<name>A0A261XWL8_9FUNG</name>
<dbReference type="AlphaFoldDB" id="A0A261XWL8"/>
<reference evidence="2 3" key="1">
    <citation type="journal article" date="2017" name="Mycologia">
        <title>Bifiguratus adelaidae, gen. et sp. nov., a new member of Mucoromycotina in endophytic and soil-dwelling habitats.</title>
        <authorList>
            <person name="Torres-Cruz T.J."/>
            <person name="Billingsley Tobias T.L."/>
            <person name="Almatruk M."/>
            <person name="Hesse C."/>
            <person name="Kuske C.R."/>
            <person name="Desiro A."/>
            <person name="Benucci G.M."/>
            <person name="Bonito G."/>
            <person name="Stajich J.E."/>
            <person name="Dunlap C."/>
            <person name="Arnold A.E."/>
            <person name="Porras-Alfaro A."/>
        </authorList>
    </citation>
    <scope>NUCLEOTIDE SEQUENCE [LARGE SCALE GENOMIC DNA]</scope>
    <source>
        <strain evidence="2 3">AZ0501</strain>
    </source>
</reference>
<evidence type="ECO:0000259" key="1">
    <source>
        <dbReference type="Pfam" id="PF13577"/>
    </source>
</evidence>
<comment type="caution">
    <text evidence="2">The sequence shown here is derived from an EMBL/GenBank/DDBJ whole genome shotgun (WGS) entry which is preliminary data.</text>
</comment>
<feature type="non-terminal residue" evidence="2">
    <location>
        <position position="142"/>
    </location>
</feature>
<dbReference type="InterPro" id="IPR032710">
    <property type="entry name" value="NTF2-like_dom_sf"/>
</dbReference>
<evidence type="ECO:0000313" key="3">
    <source>
        <dbReference type="Proteomes" id="UP000242875"/>
    </source>
</evidence>
<proteinExistence type="predicted"/>
<dbReference type="SUPFAM" id="SSF54427">
    <property type="entry name" value="NTF2-like"/>
    <property type="match status" value="1"/>
</dbReference>
<dbReference type="Gene3D" id="3.10.450.50">
    <property type="match status" value="1"/>
</dbReference>
<dbReference type="InterPro" id="IPR037401">
    <property type="entry name" value="SnoaL-like"/>
</dbReference>
<gene>
    <name evidence="2" type="ORF">BZG36_03863</name>
</gene>
<organism evidence="2 3">
    <name type="scientific">Bifiguratus adelaidae</name>
    <dbReference type="NCBI Taxonomy" id="1938954"/>
    <lineage>
        <taxon>Eukaryota</taxon>
        <taxon>Fungi</taxon>
        <taxon>Fungi incertae sedis</taxon>
        <taxon>Mucoromycota</taxon>
        <taxon>Mucoromycotina</taxon>
        <taxon>Endogonomycetes</taxon>
        <taxon>Endogonales</taxon>
        <taxon>Endogonales incertae sedis</taxon>
        <taxon>Bifiguratus</taxon>
    </lineage>
</organism>
<keyword evidence="3" id="KW-1185">Reference proteome</keyword>
<dbReference type="EMBL" id="MVBO01000131">
    <property type="protein sequence ID" value="OZJ02718.1"/>
    <property type="molecule type" value="Genomic_DNA"/>
</dbReference>
<dbReference type="Pfam" id="PF13577">
    <property type="entry name" value="SnoaL_4"/>
    <property type="match status" value="1"/>
</dbReference>
<sequence>MYRDRGQWDRLGSPFLEDGTIDLTGFKGKASDFVDGSAKMGASDFRTQHVISPSLVEFQGNRAIAGTNCIIIGENVRLKLGTTAHARMYGLIERRNNVWKLFERHRIYDMATFNFPSTIPEIEGKAVEKHPREYATIAYLLE</sequence>
<protein>
    <recommendedName>
        <fullName evidence="1">SnoaL-like domain-containing protein</fullName>
    </recommendedName>
</protein>
<dbReference type="OrthoDB" id="3724021at2759"/>
<dbReference type="Proteomes" id="UP000242875">
    <property type="component" value="Unassembled WGS sequence"/>
</dbReference>
<evidence type="ECO:0000313" key="2">
    <source>
        <dbReference type="EMBL" id="OZJ02718.1"/>
    </source>
</evidence>
<accession>A0A261XWL8</accession>